<evidence type="ECO:0000256" key="5">
    <source>
        <dbReference type="ARBA" id="ARBA00022833"/>
    </source>
</evidence>
<feature type="compositionally biased region" description="Acidic residues" evidence="7">
    <location>
        <begin position="27"/>
        <end position="49"/>
    </location>
</feature>
<dbReference type="Pfam" id="PF00642">
    <property type="entry name" value="zf-CCCH"/>
    <property type="match status" value="1"/>
</dbReference>
<dbReference type="GO" id="GO:0005634">
    <property type="term" value="C:nucleus"/>
    <property type="evidence" value="ECO:0007669"/>
    <property type="project" value="TreeGrafter"/>
</dbReference>
<feature type="compositionally biased region" description="Polar residues" evidence="7">
    <location>
        <begin position="575"/>
        <end position="586"/>
    </location>
</feature>
<dbReference type="PANTHER" id="PTHR13119:SF23">
    <property type="entry name" value="ZINC FINGER CCCH DOMAIN-CONTAINING PROTEIN 4"/>
    <property type="match status" value="1"/>
</dbReference>
<keyword evidence="2 6" id="KW-0479">Metal-binding</keyword>
<evidence type="ECO:0000256" key="3">
    <source>
        <dbReference type="ARBA" id="ARBA00022737"/>
    </source>
</evidence>
<keyword evidence="3" id="KW-0677">Repeat</keyword>
<dbReference type="PROSITE" id="PS50103">
    <property type="entry name" value="ZF_C3H1"/>
    <property type="match status" value="3"/>
</dbReference>
<dbReference type="GeneID" id="103377912"/>
<accession>A0A3P8V5Q9</accession>
<feature type="compositionally biased region" description="Polar residues" evidence="7">
    <location>
        <begin position="831"/>
        <end position="847"/>
    </location>
</feature>
<dbReference type="InParanoid" id="A0A3P8V5Q9"/>
<organism evidence="9 10">
    <name type="scientific">Cynoglossus semilaevis</name>
    <name type="common">Tongue sole</name>
    <dbReference type="NCBI Taxonomy" id="244447"/>
    <lineage>
        <taxon>Eukaryota</taxon>
        <taxon>Metazoa</taxon>
        <taxon>Chordata</taxon>
        <taxon>Craniata</taxon>
        <taxon>Vertebrata</taxon>
        <taxon>Euteleostomi</taxon>
        <taxon>Actinopterygii</taxon>
        <taxon>Neopterygii</taxon>
        <taxon>Teleostei</taxon>
        <taxon>Neoteleostei</taxon>
        <taxon>Acanthomorphata</taxon>
        <taxon>Carangaria</taxon>
        <taxon>Pleuronectiformes</taxon>
        <taxon>Pleuronectoidei</taxon>
        <taxon>Cynoglossidae</taxon>
        <taxon>Cynoglossinae</taxon>
        <taxon>Cynoglossus</taxon>
    </lineage>
</organism>
<dbReference type="RefSeq" id="XP_024910648.1">
    <property type="nucleotide sequence ID" value="XM_025054880.1"/>
</dbReference>
<feature type="domain" description="C3H1-type" evidence="8">
    <location>
        <begin position="331"/>
        <end position="358"/>
    </location>
</feature>
<proteinExistence type="predicted"/>
<dbReference type="Proteomes" id="UP000265120">
    <property type="component" value="Chromosome 4"/>
</dbReference>
<dbReference type="InterPro" id="IPR000571">
    <property type="entry name" value="Znf_CCCH"/>
</dbReference>
<feature type="compositionally biased region" description="Polar residues" evidence="7">
    <location>
        <begin position="1276"/>
        <end position="1298"/>
    </location>
</feature>
<feature type="compositionally biased region" description="Basic and acidic residues" evidence="7">
    <location>
        <begin position="16"/>
        <end position="26"/>
    </location>
</feature>
<feature type="compositionally biased region" description="Pro residues" evidence="7">
    <location>
        <begin position="448"/>
        <end position="465"/>
    </location>
</feature>
<feature type="compositionally biased region" description="Polar residues" evidence="7">
    <location>
        <begin position="779"/>
        <end position="792"/>
    </location>
</feature>
<dbReference type="STRING" id="244447.ENSCSEP00000009434"/>
<dbReference type="SMART" id="SM00356">
    <property type="entry name" value="ZnF_C3H1"/>
    <property type="match status" value="3"/>
</dbReference>
<evidence type="ECO:0000259" key="8">
    <source>
        <dbReference type="PROSITE" id="PS50103"/>
    </source>
</evidence>
<feature type="compositionally biased region" description="Basic and acidic residues" evidence="7">
    <location>
        <begin position="818"/>
        <end position="830"/>
    </location>
</feature>
<feature type="region of interest" description="Disordered" evidence="7">
    <location>
        <begin position="971"/>
        <end position="1318"/>
    </location>
</feature>
<feature type="compositionally biased region" description="Gly residues" evidence="7">
    <location>
        <begin position="1122"/>
        <end position="1134"/>
    </location>
</feature>
<feature type="compositionally biased region" description="Pro residues" evidence="7">
    <location>
        <begin position="525"/>
        <end position="544"/>
    </location>
</feature>
<keyword evidence="4 6" id="KW-0863">Zinc-finger</keyword>
<evidence type="ECO:0000256" key="6">
    <source>
        <dbReference type="PROSITE-ProRule" id="PRU00723"/>
    </source>
</evidence>
<feature type="compositionally biased region" description="Basic residues" evidence="7">
    <location>
        <begin position="97"/>
        <end position="123"/>
    </location>
</feature>
<dbReference type="GO" id="GO:0008270">
    <property type="term" value="F:zinc ion binding"/>
    <property type="evidence" value="ECO:0007669"/>
    <property type="project" value="UniProtKB-KW"/>
</dbReference>
<dbReference type="Gene3D" id="4.10.1000.10">
    <property type="entry name" value="Zinc finger, CCCH-type"/>
    <property type="match status" value="1"/>
</dbReference>
<feature type="compositionally biased region" description="Basic and acidic residues" evidence="7">
    <location>
        <begin position="1198"/>
        <end position="1207"/>
    </location>
</feature>
<feature type="compositionally biased region" description="Low complexity" evidence="7">
    <location>
        <begin position="587"/>
        <end position="597"/>
    </location>
</feature>
<feature type="compositionally biased region" description="Low complexity" evidence="7">
    <location>
        <begin position="661"/>
        <end position="671"/>
    </location>
</feature>
<dbReference type="Ensembl" id="ENSCSET00000009547.1">
    <property type="protein sequence ID" value="ENSCSEP00000009434.1"/>
    <property type="gene ID" value="ENSCSEG00000006057.1"/>
</dbReference>
<dbReference type="GO" id="GO:0045892">
    <property type="term" value="P:negative regulation of DNA-templated transcription"/>
    <property type="evidence" value="ECO:0007669"/>
    <property type="project" value="InterPro"/>
</dbReference>
<feature type="compositionally biased region" description="Polar residues" evidence="7">
    <location>
        <begin position="985"/>
        <end position="1019"/>
    </location>
</feature>
<sequence>MAVESMTVHPNSPTTNHEHNSLLTDERPEDGELEEGELEDDGGEMETEDVPPTAGGAREGGDEAGGGGEADGEAAGERPQRSRERHASSDSDDERSHRRKRKRKREREKRRAKKKRKSKHKRHASSDDDHSDFSEDSDYSPSEKRKYREYSPQYAPSHGGYSGSKKGSYMKMDKQSYGGYDDFEDDNYEGGRGRMSNRRGRGGMRGGRRGRGLSRGRGRGGKMGDNDDGDGYGDDFEYGDDDYDNMVDEDYDDYTKELSHYKKSKDRGRGGRGRSRVKGGRGMMRGGKNRGRGRGRGDMGDDDNDMDNGDGTGIDGPGTGRRNQNDKYQDKKGKAICKYYIEGRCTWGDHCNFSHDVELPKKKELCKFYITGYCARADHCPYMHGEFPCKLFHTTGNCVNGDECMFSHESLNEDTQELLNKMLAEDAEAGAEDEKEVEELKKQGINPLPKPPPGVGLLPTPPRPSPVDTNTGSGDFGGSPMDEFECSSDQVPNANKGPPGPGPGSVQTPCAGAPVVSPDGNPYQVCPPNPSIPPPHLGPPPPCPAGSGSSGKKIPSLFEIKVQPTGQLAQKLAVRSQTPSQGQSSAPGPEGPTETTPPHFPNPPGMVSPEMQNMGPNLGMNQGPPNMGHGGRPMMEWDASGDGPPHGGPAPLGPNQGGGNQYNNYFNQHGGMNMEGVGQDGNNYGFNGDEKGGAGRFSNQSGGQETPTNGGSSNQGAISVPDFLPPAQRVLFMRIQQKQQEEEERARRMAGGGAEKSKDAEGDSGNWYSSEDEDGGGSVTSILKTLRQQTQVPLKPDGPPSDPRLQKATVSNTLARPADPRLARDPRLSRSAESVQPSESTLSMPTPSSGPPADPRLARLNATASAGTTTHLSSATKPETPLVYKPPPLTTPAAEEEETERVLREKPVPIPLDPLMGMALRDPRSQLQQFSHIKKDIVLHMPAFARTVTWSPEDLLPLPIPKQDLLPLPPGIPPVSSIDRGLSRAQPQLHTSIPLSQPPRVQSPPSLEQPAPSSSNSSIPDFELLSRILKTVNSSPSQSTSPPLLPPSAPSVSLPPTSVEKPTDPRMARKVQTDPRLQLQKSVLKQPSEPSPPSTSSSSPATTSSSPPHTTAPYDPRLLSLGGAGRGVGSGSPGGASVLSSISLYDPRTNKPGSPSSGGSNSSPNSTSTESKTSEPTTSKPKSKEPLFVRKSALDQPEPEKTVEQGTDRYNSYNRPRPKPAPSPNSLAQGGPTAAGVAAGGSQGAPGSTADQGPAGIHNLPVSTLFGVVKQASKPGGTSSPFGGNSPAQTDQVSSELDNGSLKDVFKGFDPTASPFCQ</sequence>
<evidence type="ECO:0000256" key="7">
    <source>
        <dbReference type="SAM" id="MobiDB-lite"/>
    </source>
</evidence>
<dbReference type="InterPro" id="IPR045124">
    <property type="entry name" value="Su(sable)-like"/>
</dbReference>
<dbReference type="GO" id="GO:0003723">
    <property type="term" value="F:RNA binding"/>
    <property type="evidence" value="ECO:0007669"/>
    <property type="project" value="InterPro"/>
</dbReference>
<feature type="compositionally biased region" description="Polar residues" evidence="7">
    <location>
        <begin position="862"/>
        <end position="877"/>
    </location>
</feature>
<feature type="compositionally biased region" description="Low complexity" evidence="7">
    <location>
        <begin position="1150"/>
        <end position="1180"/>
    </location>
</feature>
<reference evidence="9" key="2">
    <citation type="submission" date="2025-08" db="UniProtKB">
        <authorList>
            <consortium name="Ensembl"/>
        </authorList>
    </citation>
    <scope>IDENTIFICATION</scope>
</reference>
<feature type="zinc finger region" description="C3H1-type" evidence="6">
    <location>
        <begin position="331"/>
        <end position="358"/>
    </location>
</feature>
<evidence type="ECO:0000313" key="10">
    <source>
        <dbReference type="Proteomes" id="UP000265120"/>
    </source>
</evidence>
<keyword evidence="5 6" id="KW-0862">Zinc</keyword>
<feature type="compositionally biased region" description="Basic residues" evidence="7">
    <location>
        <begin position="261"/>
        <end position="279"/>
    </location>
</feature>
<evidence type="ECO:0000256" key="4">
    <source>
        <dbReference type="ARBA" id="ARBA00022771"/>
    </source>
</evidence>
<feature type="compositionally biased region" description="Basic and acidic residues" evidence="7">
    <location>
        <begin position="75"/>
        <end position="89"/>
    </location>
</feature>
<dbReference type="Pfam" id="PF22623">
    <property type="entry name" value="zf-CCCH_9"/>
    <property type="match status" value="1"/>
</dbReference>
<dbReference type="OMA" id="SHQQSDK"/>
<evidence type="ECO:0000256" key="2">
    <source>
        <dbReference type="ARBA" id="ARBA00022723"/>
    </source>
</evidence>
<protein>
    <submittedName>
        <fullName evidence="9">Zinc finger CCCH-type containing 4</fullName>
    </submittedName>
</protein>
<dbReference type="Pfam" id="PF18044">
    <property type="entry name" value="zf-CCCH_4"/>
    <property type="match status" value="1"/>
</dbReference>
<feature type="region of interest" description="Disordered" evidence="7">
    <location>
        <begin position="427"/>
        <end position="917"/>
    </location>
</feature>
<feature type="compositionally biased region" description="Polar residues" evidence="7">
    <location>
        <begin position="697"/>
        <end position="717"/>
    </location>
</feature>
<feature type="compositionally biased region" description="Polar residues" evidence="7">
    <location>
        <begin position="610"/>
        <end position="624"/>
    </location>
</feature>
<dbReference type="InterPro" id="IPR036855">
    <property type="entry name" value="Znf_CCCH_sf"/>
</dbReference>
<feature type="region of interest" description="Disordered" evidence="7">
    <location>
        <begin position="1"/>
        <end position="327"/>
    </location>
</feature>
<feature type="compositionally biased region" description="Acidic residues" evidence="7">
    <location>
        <begin position="427"/>
        <end position="437"/>
    </location>
</feature>
<feature type="compositionally biased region" description="Gly residues" evidence="7">
    <location>
        <begin position="310"/>
        <end position="319"/>
    </location>
</feature>
<evidence type="ECO:0000256" key="1">
    <source>
        <dbReference type="ARBA" id="ARBA00022553"/>
    </source>
</evidence>
<dbReference type="SUPFAM" id="SSF90229">
    <property type="entry name" value="CCCH zinc finger"/>
    <property type="match status" value="3"/>
</dbReference>
<reference evidence="9 10" key="1">
    <citation type="journal article" date="2014" name="Nat. Genet.">
        <title>Whole-genome sequence of a flatfish provides insights into ZW sex chromosome evolution and adaptation to a benthic lifestyle.</title>
        <authorList>
            <person name="Chen S."/>
            <person name="Zhang G."/>
            <person name="Shao C."/>
            <person name="Huang Q."/>
            <person name="Liu G."/>
            <person name="Zhang P."/>
            <person name="Song W."/>
            <person name="An N."/>
            <person name="Chalopin D."/>
            <person name="Volff J.N."/>
            <person name="Hong Y."/>
            <person name="Li Q."/>
            <person name="Sha Z."/>
            <person name="Zhou H."/>
            <person name="Xie M."/>
            <person name="Yu Q."/>
            <person name="Liu Y."/>
            <person name="Xiang H."/>
            <person name="Wang N."/>
            <person name="Wu K."/>
            <person name="Yang C."/>
            <person name="Zhou Q."/>
            <person name="Liao X."/>
            <person name="Yang L."/>
            <person name="Hu Q."/>
            <person name="Zhang J."/>
            <person name="Meng L."/>
            <person name="Jin L."/>
            <person name="Tian Y."/>
            <person name="Lian J."/>
            <person name="Yang J."/>
            <person name="Miao G."/>
            <person name="Liu S."/>
            <person name="Liang Z."/>
            <person name="Yan F."/>
            <person name="Li Y."/>
            <person name="Sun B."/>
            <person name="Zhang H."/>
            <person name="Zhang J."/>
            <person name="Zhu Y."/>
            <person name="Du M."/>
            <person name="Zhao Y."/>
            <person name="Schartl M."/>
            <person name="Tang Q."/>
            <person name="Wang J."/>
        </authorList>
    </citation>
    <scope>NUCLEOTIDE SEQUENCE</scope>
</reference>
<reference evidence="9" key="3">
    <citation type="submission" date="2025-09" db="UniProtKB">
        <authorList>
            <consortium name="Ensembl"/>
        </authorList>
    </citation>
    <scope>IDENTIFICATION</scope>
</reference>
<feature type="zinc finger region" description="C3H1-type" evidence="6">
    <location>
        <begin position="360"/>
        <end position="387"/>
    </location>
</feature>
<feature type="compositionally biased region" description="Low complexity" evidence="7">
    <location>
        <begin position="1228"/>
        <end position="1237"/>
    </location>
</feature>
<evidence type="ECO:0000313" key="9">
    <source>
        <dbReference type="Ensembl" id="ENSCSEP00000009434.1"/>
    </source>
</evidence>
<feature type="domain" description="C3H1-type" evidence="8">
    <location>
        <begin position="388"/>
        <end position="411"/>
    </location>
</feature>
<dbReference type="FunCoup" id="A0A3P8V5Q9">
    <property type="interactions" value="1345"/>
</dbReference>
<feature type="compositionally biased region" description="Basic and acidic residues" evidence="7">
    <location>
        <begin position="1061"/>
        <end position="1073"/>
    </location>
</feature>
<feature type="compositionally biased region" description="Low complexity" evidence="7">
    <location>
        <begin position="1050"/>
        <end position="1059"/>
    </location>
</feature>
<feature type="domain" description="C3H1-type" evidence="8">
    <location>
        <begin position="360"/>
        <end position="387"/>
    </location>
</feature>
<dbReference type="InterPro" id="IPR054361">
    <property type="entry name" value="Znf-CCCH_ZC3H4/6/8"/>
</dbReference>
<dbReference type="PANTHER" id="PTHR13119">
    <property type="entry name" value="ZINC FINGER CCCH DOMAIN-CONTAINING PROTEI"/>
    <property type="match status" value="1"/>
</dbReference>
<feature type="compositionally biased region" description="Acidic residues" evidence="7">
    <location>
        <begin position="226"/>
        <end position="252"/>
    </location>
</feature>
<keyword evidence="1" id="KW-0597">Phosphoprotein</keyword>
<feature type="zinc finger region" description="C3H1-type" evidence="6">
    <location>
        <begin position="388"/>
        <end position="411"/>
    </location>
</feature>
<dbReference type="InterPro" id="IPR041367">
    <property type="entry name" value="Znf-CCCH_4"/>
</dbReference>
<feature type="compositionally biased region" description="Low complexity" evidence="7">
    <location>
        <begin position="1031"/>
        <end position="1042"/>
    </location>
</feature>
<feature type="compositionally biased region" description="Low complexity" evidence="7">
    <location>
        <begin position="1094"/>
        <end position="1121"/>
    </location>
</feature>
<feature type="compositionally biased region" description="Basic residues" evidence="7">
    <location>
        <begin position="195"/>
        <end position="220"/>
    </location>
</feature>
<name>A0A3P8V5Q9_CYNSE</name>
<feature type="compositionally biased region" description="Basic and acidic residues" evidence="7">
    <location>
        <begin position="124"/>
        <end position="133"/>
    </location>
</feature>
<dbReference type="GeneTree" id="ENSGT00940000160011"/>
<keyword evidence="10" id="KW-1185">Reference proteome</keyword>